<dbReference type="GO" id="GO:0004519">
    <property type="term" value="F:endonuclease activity"/>
    <property type="evidence" value="ECO:0007669"/>
    <property type="project" value="UniProtKB-KW"/>
</dbReference>
<dbReference type="GO" id="GO:0016787">
    <property type="term" value="F:hydrolase activity"/>
    <property type="evidence" value="ECO:0007669"/>
    <property type="project" value="UniProtKB-KW"/>
</dbReference>
<feature type="domain" description="Integrase catalytic" evidence="10">
    <location>
        <begin position="233"/>
        <end position="398"/>
    </location>
</feature>
<dbReference type="PANTHER" id="PTHR42648">
    <property type="entry name" value="TRANSPOSASE, PUTATIVE-RELATED"/>
    <property type="match status" value="1"/>
</dbReference>
<dbReference type="GO" id="GO:0006310">
    <property type="term" value="P:DNA recombination"/>
    <property type="evidence" value="ECO:0007669"/>
    <property type="project" value="UniProtKB-KW"/>
</dbReference>
<dbReference type="GO" id="GO:0003677">
    <property type="term" value="F:DNA binding"/>
    <property type="evidence" value="ECO:0007669"/>
    <property type="project" value="InterPro"/>
</dbReference>
<keyword evidence="8" id="KW-0808">Transferase</keyword>
<evidence type="ECO:0000256" key="5">
    <source>
        <dbReference type="ARBA" id="ARBA00022842"/>
    </source>
</evidence>
<evidence type="ECO:0000256" key="7">
    <source>
        <dbReference type="ARBA" id="ARBA00022918"/>
    </source>
</evidence>
<dbReference type="PROSITE" id="PS50994">
    <property type="entry name" value="INTEGRASE"/>
    <property type="match status" value="1"/>
</dbReference>
<keyword evidence="7" id="KW-0695">RNA-directed DNA polymerase</keyword>
<evidence type="ECO:0000256" key="1">
    <source>
        <dbReference type="ARBA" id="ARBA00022722"/>
    </source>
</evidence>
<dbReference type="InterPro" id="IPR036397">
    <property type="entry name" value="RNaseH_sf"/>
</dbReference>
<dbReference type="Pfam" id="PF00665">
    <property type="entry name" value="rve"/>
    <property type="match status" value="1"/>
</dbReference>
<comment type="caution">
    <text evidence="11">The sequence shown here is derived from an EMBL/GenBank/DDBJ whole genome shotgun (WGS) entry which is preliminary data.</text>
</comment>
<name>A0A4Y2V5N4_ARAVE</name>
<dbReference type="InterPro" id="IPR057670">
    <property type="entry name" value="SH3_retrovirus"/>
</dbReference>
<keyword evidence="4" id="KW-0378">Hydrolase</keyword>
<dbReference type="Pfam" id="PF25597">
    <property type="entry name" value="SH3_retrovirus"/>
    <property type="match status" value="1"/>
</dbReference>
<dbReference type="SUPFAM" id="SSF53098">
    <property type="entry name" value="Ribonuclease H-like"/>
    <property type="match status" value="1"/>
</dbReference>
<dbReference type="EMBL" id="BGPR01042850">
    <property type="protein sequence ID" value="GBO19376.1"/>
    <property type="molecule type" value="Genomic_DNA"/>
</dbReference>
<gene>
    <name evidence="11" type="primary">GIP_10</name>
    <name evidence="11" type="ORF">AVEN_26883_1</name>
</gene>
<dbReference type="Gene3D" id="3.30.420.10">
    <property type="entry name" value="Ribonuclease H-like superfamily/Ribonuclease H"/>
    <property type="match status" value="1"/>
</dbReference>
<evidence type="ECO:0000256" key="6">
    <source>
        <dbReference type="ARBA" id="ARBA00022908"/>
    </source>
</evidence>
<evidence type="ECO:0000256" key="9">
    <source>
        <dbReference type="ARBA" id="ARBA00023172"/>
    </source>
</evidence>
<keyword evidence="3" id="KW-0255">Endonuclease</keyword>
<accession>A0A4Y2V5N4</accession>
<organism evidence="11 12">
    <name type="scientific">Araneus ventricosus</name>
    <name type="common">Orbweaver spider</name>
    <name type="synonym">Epeira ventricosa</name>
    <dbReference type="NCBI Taxonomy" id="182803"/>
    <lineage>
        <taxon>Eukaryota</taxon>
        <taxon>Metazoa</taxon>
        <taxon>Ecdysozoa</taxon>
        <taxon>Arthropoda</taxon>
        <taxon>Chelicerata</taxon>
        <taxon>Arachnida</taxon>
        <taxon>Araneae</taxon>
        <taxon>Araneomorphae</taxon>
        <taxon>Entelegynae</taxon>
        <taxon>Araneoidea</taxon>
        <taxon>Araneidae</taxon>
        <taxon>Araneus</taxon>
    </lineage>
</organism>
<dbReference type="Gene3D" id="3.30.890.10">
    <property type="entry name" value="Methyl-cpg-binding Protein 2, Chain A"/>
    <property type="match status" value="1"/>
</dbReference>
<keyword evidence="8" id="KW-0239">DNA-directed DNA polymerase</keyword>
<sequence>MNEFMQIDKLNNSNYASWLDDIKVVLMEKNLWRITEESEVSPDEALFPKEYNEFQVRKNKAYATIYLSIEKEYRILISEISEDEDIGLFAARLKKIIIDLKDAGKPIADWYQAFQLIRYLPADYQGGKGKIDAFSNDGRKLFSARKKNGLYYVYPSYPQKRRSNPIALNASNKNNLEDWHRKFCHINPRYIINTSKNESVKGLPIFKNEQLNCEVCKLAKTKRKSFKPIGKIKSTKPLQLLHMDVCGPLPSQSLRGHRYFLSITDDYSRKVIVYPMKNKSEVFDCFTKFQKRAERYLNSKIINIRTDRGMEFCHNEFQNFLDNQGIRTERTNEYTPEQNGVSERFNYTALDAVKCLLKDNNLRNGFWAEALLCFTYTWNRICHQSHNKTPFELYCGRKPSIRHLKPFGATAYIGTPRQLRTKLQMRAKKGVMVGYAMQTKGYRIWLPAERKIIETINVTFDNGFSSGKALDPNDSKFYISTESNSDLESEIPITGEILEDVKVKSEFSGDPNMEEFEPDSKSNLLKRVTWSRQAVPRKDGSRTDTYYRIEGTNTRFRSHNDVKTYCELNGIEYNEGMFNFSGKDPYSGDVKYNEENSNTNI</sequence>
<dbReference type="GO" id="GO:0015074">
    <property type="term" value="P:DNA integration"/>
    <property type="evidence" value="ECO:0007669"/>
    <property type="project" value="UniProtKB-KW"/>
</dbReference>
<evidence type="ECO:0000256" key="2">
    <source>
        <dbReference type="ARBA" id="ARBA00022723"/>
    </source>
</evidence>
<dbReference type="Pfam" id="PF13976">
    <property type="entry name" value="gag_pre-integrs"/>
    <property type="match status" value="1"/>
</dbReference>
<evidence type="ECO:0000256" key="4">
    <source>
        <dbReference type="ARBA" id="ARBA00022801"/>
    </source>
</evidence>
<keyword evidence="8" id="KW-0548">Nucleotidyltransferase</keyword>
<dbReference type="GO" id="GO:0003964">
    <property type="term" value="F:RNA-directed DNA polymerase activity"/>
    <property type="evidence" value="ECO:0007669"/>
    <property type="project" value="UniProtKB-KW"/>
</dbReference>
<reference evidence="11 12" key="1">
    <citation type="journal article" date="2019" name="Sci. Rep.">
        <title>Orb-weaving spider Araneus ventricosus genome elucidates the spidroin gene catalogue.</title>
        <authorList>
            <person name="Kono N."/>
            <person name="Nakamura H."/>
            <person name="Ohtoshi R."/>
            <person name="Moran D.A.P."/>
            <person name="Shinohara A."/>
            <person name="Yoshida Y."/>
            <person name="Fujiwara M."/>
            <person name="Mori M."/>
            <person name="Tomita M."/>
            <person name="Arakawa K."/>
        </authorList>
    </citation>
    <scope>NUCLEOTIDE SEQUENCE [LARGE SCALE GENOMIC DNA]</scope>
</reference>
<dbReference type="InterPro" id="IPR039537">
    <property type="entry name" value="Retrotran_Ty1/copia-like"/>
</dbReference>
<evidence type="ECO:0000256" key="8">
    <source>
        <dbReference type="ARBA" id="ARBA00022932"/>
    </source>
</evidence>
<evidence type="ECO:0000313" key="12">
    <source>
        <dbReference type="Proteomes" id="UP000499080"/>
    </source>
</evidence>
<keyword evidence="9" id="KW-0233">DNA recombination</keyword>
<evidence type="ECO:0000313" key="11">
    <source>
        <dbReference type="EMBL" id="GBO19376.1"/>
    </source>
</evidence>
<keyword evidence="6" id="KW-0229">DNA integration</keyword>
<protein>
    <submittedName>
        <fullName evidence="11">Copia protein</fullName>
    </submittedName>
</protein>
<evidence type="ECO:0000259" key="10">
    <source>
        <dbReference type="PROSITE" id="PS50994"/>
    </source>
</evidence>
<dbReference type="InterPro" id="IPR001584">
    <property type="entry name" value="Integrase_cat-core"/>
</dbReference>
<dbReference type="AlphaFoldDB" id="A0A4Y2V5N4"/>
<dbReference type="GO" id="GO:0003887">
    <property type="term" value="F:DNA-directed DNA polymerase activity"/>
    <property type="evidence" value="ECO:0007669"/>
    <property type="project" value="UniProtKB-KW"/>
</dbReference>
<keyword evidence="12" id="KW-1185">Reference proteome</keyword>
<proteinExistence type="predicted"/>
<dbReference type="GO" id="GO:0046872">
    <property type="term" value="F:metal ion binding"/>
    <property type="evidence" value="ECO:0007669"/>
    <property type="project" value="UniProtKB-KW"/>
</dbReference>
<dbReference type="Proteomes" id="UP000499080">
    <property type="component" value="Unassembled WGS sequence"/>
</dbReference>
<dbReference type="SUPFAM" id="SSF54171">
    <property type="entry name" value="DNA-binding domain"/>
    <property type="match status" value="1"/>
</dbReference>
<evidence type="ECO:0000256" key="3">
    <source>
        <dbReference type="ARBA" id="ARBA00022759"/>
    </source>
</evidence>
<keyword evidence="1" id="KW-0540">Nuclease</keyword>
<dbReference type="InterPro" id="IPR016177">
    <property type="entry name" value="DNA-bd_dom_sf"/>
</dbReference>
<dbReference type="InterPro" id="IPR012337">
    <property type="entry name" value="RNaseH-like_sf"/>
</dbReference>
<keyword evidence="2" id="KW-0479">Metal-binding</keyword>
<dbReference type="InterPro" id="IPR025724">
    <property type="entry name" value="GAG-pre-integrase_dom"/>
</dbReference>
<dbReference type="PANTHER" id="PTHR42648:SF11">
    <property type="entry name" value="TRANSPOSON TY4-P GAG-POL POLYPROTEIN"/>
    <property type="match status" value="1"/>
</dbReference>
<dbReference type="OrthoDB" id="8039805at2759"/>
<keyword evidence="5" id="KW-0460">Magnesium</keyword>